<protein>
    <submittedName>
        <fullName evidence="2">Uncharacterized protein</fullName>
    </submittedName>
</protein>
<feature type="transmembrane region" description="Helical" evidence="1">
    <location>
        <begin position="241"/>
        <end position="263"/>
    </location>
</feature>
<feature type="transmembrane region" description="Helical" evidence="1">
    <location>
        <begin position="7"/>
        <end position="31"/>
    </location>
</feature>
<evidence type="ECO:0000313" key="3">
    <source>
        <dbReference type="Proteomes" id="UP000694251"/>
    </source>
</evidence>
<evidence type="ECO:0000256" key="1">
    <source>
        <dbReference type="SAM" id="Phobius"/>
    </source>
</evidence>
<dbReference type="Proteomes" id="UP000694251">
    <property type="component" value="Chromosome 7"/>
</dbReference>
<keyword evidence="1" id="KW-0472">Membrane</keyword>
<dbReference type="AlphaFoldDB" id="A0A8T2BTV2"/>
<keyword evidence="1" id="KW-0812">Transmembrane</keyword>
<keyword evidence="1" id="KW-1133">Transmembrane helix</keyword>
<evidence type="ECO:0000313" key="2">
    <source>
        <dbReference type="EMBL" id="KAG7589062.1"/>
    </source>
</evidence>
<keyword evidence="3" id="KW-1185">Reference proteome</keyword>
<reference evidence="2 3" key="1">
    <citation type="submission" date="2020-12" db="EMBL/GenBank/DDBJ databases">
        <title>Concerted genomic and epigenomic changes stabilize Arabidopsis allopolyploids.</title>
        <authorList>
            <person name="Chen Z."/>
        </authorList>
    </citation>
    <scope>NUCLEOTIDE SEQUENCE [LARGE SCALE GENOMIC DNA]</scope>
    <source>
        <strain evidence="2">As9502</strain>
        <tissue evidence="2">Leaf</tissue>
    </source>
</reference>
<name>A0A8T2BTV2_ARASU</name>
<sequence>MIHRSEFVLTLMVMVSILYAGDVVSMGHLYYSLAVIPTPKSMIRCDALTMLSLRFFSSDYHSISFENRLHHGCVIDSKIDVSNLRQISETQIWDPGLSSLEIGDGAVKSRSDHTNTVCRSTQEVCVDRQKSGAVANSAVGAFFFSALVLVDDVNRMRTRRSNQQHIWVYGTITKNHISFFRRVPKSMVLRCNGWIADFAFRKRKRWYIDKKQMFPKLESHTRLTDKTRATKHIFRIAAPKLLCFFVTEIFDCIYILMFNITIFGSY</sequence>
<accession>A0A8T2BTV2</accession>
<comment type="caution">
    <text evidence="2">The sequence shown here is derived from an EMBL/GenBank/DDBJ whole genome shotgun (WGS) entry which is preliminary data.</text>
</comment>
<proteinExistence type="predicted"/>
<feature type="transmembrane region" description="Helical" evidence="1">
    <location>
        <begin position="133"/>
        <end position="150"/>
    </location>
</feature>
<dbReference type="EMBL" id="JAEFBJ010000007">
    <property type="protein sequence ID" value="KAG7589062.1"/>
    <property type="molecule type" value="Genomic_DNA"/>
</dbReference>
<organism evidence="2 3">
    <name type="scientific">Arabidopsis suecica</name>
    <name type="common">Swedish thale-cress</name>
    <name type="synonym">Cardaminopsis suecica</name>
    <dbReference type="NCBI Taxonomy" id="45249"/>
    <lineage>
        <taxon>Eukaryota</taxon>
        <taxon>Viridiplantae</taxon>
        <taxon>Streptophyta</taxon>
        <taxon>Embryophyta</taxon>
        <taxon>Tracheophyta</taxon>
        <taxon>Spermatophyta</taxon>
        <taxon>Magnoliopsida</taxon>
        <taxon>eudicotyledons</taxon>
        <taxon>Gunneridae</taxon>
        <taxon>Pentapetalae</taxon>
        <taxon>rosids</taxon>
        <taxon>malvids</taxon>
        <taxon>Brassicales</taxon>
        <taxon>Brassicaceae</taxon>
        <taxon>Camelineae</taxon>
        <taxon>Arabidopsis</taxon>
    </lineage>
</organism>
<gene>
    <name evidence="2" type="ORF">ISN44_As07g013790</name>
</gene>